<feature type="compositionally biased region" description="Acidic residues" evidence="1">
    <location>
        <begin position="209"/>
        <end position="222"/>
    </location>
</feature>
<dbReference type="InParanoid" id="F2UF08"/>
<evidence type="ECO:0000256" key="1">
    <source>
        <dbReference type="SAM" id="MobiDB-lite"/>
    </source>
</evidence>
<organism evidence="3">
    <name type="scientific">Salpingoeca rosetta (strain ATCC 50818 / BSB-021)</name>
    <dbReference type="NCBI Taxonomy" id="946362"/>
    <lineage>
        <taxon>Eukaryota</taxon>
        <taxon>Choanoflagellata</taxon>
        <taxon>Craspedida</taxon>
        <taxon>Salpingoecidae</taxon>
        <taxon>Salpingoeca</taxon>
    </lineage>
</organism>
<keyword evidence="3" id="KW-1185">Reference proteome</keyword>
<reference evidence="2" key="1">
    <citation type="submission" date="2009-08" db="EMBL/GenBank/DDBJ databases">
        <title>Annotation of Salpingoeca rosetta.</title>
        <authorList>
            <consortium name="The Broad Institute Genome Sequencing Platform"/>
            <person name="Russ C."/>
            <person name="Cuomo C."/>
            <person name="Burger G."/>
            <person name="Gray M.W."/>
            <person name="Holland P.W.H."/>
            <person name="King N."/>
            <person name="Lang F.B.F."/>
            <person name="Roger A.J."/>
            <person name="Ruiz-Trillo I."/>
            <person name="Young S.K."/>
            <person name="Zeng Q."/>
            <person name="Gargeya S."/>
            <person name="Alvarado L."/>
            <person name="Berlin A."/>
            <person name="Chapman S.B."/>
            <person name="Chen Z."/>
            <person name="Freedman E."/>
            <person name="Gellesch M."/>
            <person name="Goldberg J."/>
            <person name="Griggs A."/>
            <person name="Gujja S."/>
            <person name="Heilman E."/>
            <person name="Heiman D."/>
            <person name="Howarth C."/>
            <person name="Mehta T."/>
            <person name="Neiman D."/>
            <person name="Pearson M."/>
            <person name="Roberts A."/>
            <person name="Saif S."/>
            <person name="Shea T."/>
            <person name="Shenoy N."/>
            <person name="Sisk P."/>
            <person name="Stolte C."/>
            <person name="Sykes S."/>
            <person name="White J."/>
            <person name="Yandava C."/>
            <person name="Haas B."/>
            <person name="Nusbaum C."/>
            <person name="Birren B."/>
        </authorList>
    </citation>
    <scope>NUCLEOTIDE SEQUENCE [LARGE SCALE GENOMIC DNA]</scope>
    <source>
        <strain evidence="2">ATCC 50818</strain>
    </source>
</reference>
<feature type="region of interest" description="Disordered" evidence="1">
    <location>
        <begin position="102"/>
        <end position="122"/>
    </location>
</feature>
<dbReference type="GeneID" id="16072820"/>
<protein>
    <submittedName>
        <fullName evidence="2">Uncharacterized protein</fullName>
    </submittedName>
</protein>
<accession>F2UF08</accession>
<dbReference type="EMBL" id="GL832971">
    <property type="protein sequence ID" value="EGD75208.1"/>
    <property type="molecule type" value="Genomic_DNA"/>
</dbReference>
<evidence type="ECO:0000313" key="2">
    <source>
        <dbReference type="EMBL" id="EGD75208.1"/>
    </source>
</evidence>
<name>F2UF08_SALR5</name>
<gene>
    <name evidence="2" type="ORF">PTSG_06860</name>
</gene>
<dbReference type="RefSeq" id="XP_004992261.1">
    <property type="nucleotide sequence ID" value="XM_004992204.1"/>
</dbReference>
<feature type="compositionally biased region" description="Low complexity" evidence="1">
    <location>
        <begin position="307"/>
        <end position="321"/>
    </location>
</feature>
<feature type="region of interest" description="Disordered" evidence="1">
    <location>
        <begin position="307"/>
        <end position="326"/>
    </location>
</feature>
<proteinExistence type="predicted"/>
<dbReference type="AlphaFoldDB" id="F2UF08"/>
<dbReference type="Proteomes" id="UP000007799">
    <property type="component" value="Unassembled WGS sequence"/>
</dbReference>
<dbReference type="KEGG" id="sre:PTSG_06860"/>
<feature type="region of interest" description="Disordered" evidence="1">
    <location>
        <begin position="195"/>
        <end position="223"/>
    </location>
</feature>
<evidence type="ECO:0000313" key="3">
    <source>
        <dbReference type="Proteomes" id="UP000007799"/>
    </source>
</evidence>
<sequence>MDPVMLRSRSAGHSAQQLLPLCDQFDEFMTHVHRTLGGACSNMTFTFYGQATKLDRYSYAYLKRVRAEARVVEYDARPDIVMTAISQTTPATAPATLQIDLSDDEDESHEGEAASTDSTSTIDSHFAAHSNRRTPGIRLIGRQPYSTNRHRKTSPWTASVYPWLCGHPWRPLSVHVKDRYMTCKVTVSDQLVQGEGFGQSLSDDGRMDCDDDDDAGCDSDEDSTAHIGAISAATTTPSTTTTPPVCQDAPATAATTAVTTTPSITTTPPVCQVAPATAATTAVTTTPSITTTPPVCQVAPATAATTAVTTTPSTTTTSSPAQSGRRLTEAEIRHRLNIHGLILKRTRLHKGYPVYTCVCKKCGELQQLHSVAPTKLGRHRSRCHKRTGGMRQLNIFQVARAAETAVRTKRIAPSLHVLRRFLHAELDCLQVINEVNEDSSYMPSHLAILYSTMEDGMPSVMREWLSLALHRHFGATLPTARVPQTPALNMLAASVYAGIKPYTAMRNAGIPLPSERTMQRNAPLPRFQSAVDDEAIANALRLLSMDGATAIDGCLSVDGMALSSCVEFVPSYGQVTGLSDTTSAEELRAAVEGQSLVQWVRSAKLIQTAHIAVVTTLDSTFCLPVAITYSHQMSAWGDFHRMISSFLDGIHRCLRCIDAKLECKLDPVSATCTACDTAGTRCIFFNIVAISTDSEAGQRRALQEGFPGITSLLDVGHAIKCLRNALVNAFIRLRGFPVSTRMLIGLLPLSTVVPADRMAHLHVRRLLDAAEDLPSGSTVVTLHPDPLLNQSWSCGIIVALCSWVDADFFVDDNGQFFRARRISRQPELLFKFQPGQTTISRAATYIFVIVDGRIHTFDARSSRFVQKETEQKTRIVDNAKW</sequence>